<evidence type="ECO:0008006" key="8">
    <source>
        <dbReference type="Google" id="ProtNLM"/>
    </source>
</evidence>
<dbReference type="GO" id="GO:0003677">
    <property type="term" value="F:DNA binding"/>
    <property type="evidence" value="ECO:0007669"/>
    <property type="project" value="InterPro"/>
</dbReference>
<feature type="domain" description="Phorbol-ester/DAG-type" evidence="4">
    <location>
        <begin position="291"/>
        <end position="341"/>
    </location>
</feature>
<dbReference type="Gene3D" id="3.30.60.20">
    <property type="match status" value="1"/>
</dbReference>
<feature type="compositionally biased region" description="Low complexity" evidence="3">
    <location>
        <begin position="198"/>
        <end position="209"/>
    </location>
</feature>
<evidence type="ECO:0000256" key="1">
    <source>
        <dbReference type="ARBA" id="ARBA00022723"/>
    </source>
</evidence>
<keyword evidence="7" id="KW-1185">Reference proteome</keyword>
<feature type="compositionally biased region" description="Low complexity" evidence="3">
    <location>
        <begin position="224"/>
        <end position="235"/>
    </location>
</feature>
<dbReference type="Gene3D" id="1.10.443.10">
    <property type="entry name" value="Intergrase catalytic core"/>
    <property type="match status" value="1"/>
</dbReference>
<feature type="compositionally biased region" description="Basic and acidic residues" evidence="3">
    <location>
        <begin position="256"/>
        <end position="268"/>
    </location>
</feature>
<dbReference type="GO" id="GO:0006310">
    <property type="term" value="P:DNA recombination"/>
    <property type="evidence" value="ECO:0007669"/>
    <property type="project" value="InterPro"/>
</dbReference>
<dbReference type="CDD" id="cd00029">
    <property type="entry name" value="C1"/>
    <property type="match status" value="1"/>
</dbReference>
<name>A0A3B3CGA2_ORYME</name>
<dbReference type="AlphaFoldDB" id="A0A3B3CGA2"/>
<feature type="region of interest" description="Disordered" evidence="3">
    <location>
        <begin position="1024"/>
        <end position="1044"/>
    </location>
</feature>
<feature type="region of interest" description="Disordered" evidence="3">
    <location>
        <begin position="394"/>
        <end position="467"/>
    </location>
</feature>
<feature type="region of interest" description="Disordered" evidence="3">
    <location>
        <begin position="157"/>
        <end position="292"/>
    </location>
</feature>
<feature type="compositionally biased region" description="Low complexity" evidence="3">
    <location>
        <begin position="276"/>
        <end position="285"/>
    </location>
</feature>
<dbReference type="GO" id="GO:0015074">
    <property type="term" value="P:DNA integration"/>
    <property type="evidence" value="ECO:0007669"/>
    <property type="project" value="InterPro"/>
</dbReference>
<feature type="compositionally biased region" description="Basic and acidic residues" evidence="3">
    <location>
        <begin position="430"/>
        <end position="441"/>
    </location>
</feature>
<evidence type="ECO:0000259" key="4">
    <source>
        <dbReference type="PROSITE" id="PS50081"/>
    </source>
</evidence>
<dbReference type="PROSITE" id="PS50081">
    <property type="entry name" value="ZF_DAG_PE_2"/>
    <property type="match status" value="1"/>
</dbReference>
<feature type="region of interest" description="Disordered" evidence="3">
    <location>
        <begin position="1065"/>
        <end position="1128"/>
    </location>
</feature>
<feature type="compositionally biased region" description="Low complexity" evidence="3">
    <location>
        <begin position="367"/>
        <end position="377"/>
    </location>
</feature>
<feature type="compositionally biased region" description="Basic and acidic residues" evidence="3">
    <location>
        <begin position="408"/>
        <end position="420"/>
    </location>
</feature>
<dbReference type="GeneTree" id="ENSGT00940000165604"/>
<feature type="region of interest" description="Disordered" evidence="3">
    <location>
        <begin position="347"/>
        <end position="378"/>
    </location>
</feature>
<proteinExistence type="predicted"/>
<dbReference type="PANTHER" id="PTHR33480">
    <property type="entry name" value="SET DOMAIN-CONTAINING PROTEIN-RELATED"/>
    <property type="match status" value="1"/>
</dbReference>
<dbReference type="Pfam" id="PF00856">
    <property type="entry name" value="SET"/>
    <property type="match status" value="1"/>
</dbReference>
<evidence type="ECO:0000256" key="2">
    <source>
        <dbReference type="ARBA" id="ARBA00022833"/>
    </source>
</evidence>
<dbReference type="InterPro" id="IPR002219">
    <property type="entry name" value="PKC_DAG/PE"/>
</dbReference>
<dbReference type="SMART" id="SM00317">
    <property type="entry name" value="SET"/>
    <property type="match status" value="1"/>
</dbReference>
<dbReference type="PANTHER" id="PTHR33480:SF5">
    <property type="entry name" value="SI:DKEY-51D8.9"/>
    <property type="match status" value="1"/>
</dbReference>
<dbReference type="PaxDb" id="30732-ENSOMEP00000016364"/>
<feature type="compositionally biased region" description="Low complexity" evidence="3">
    <location>
        <begin position="165"/>
        <end position="177"/>
    </location>
</feature>
<dbReference type="Ensembl" id="ENSOMET00000024819.1">
    <property type="protein sequence ID" value="ENSOMEP00000016364.1"/>
    <property type="gene ID" value="ENSOMEG00000018001.1"/>
</dbReference>
<feature type="compositionally biased region" description="Basic and acidic residues" evidence="3">
    <location>
        <begin position="178"/>
        <end position="190"/>
    </location>
</feature>
<dbReference type="InterPro" id="IPR046341">
    <property type="entry name" value="SET_dom_sf"/>
</dbReference>
<keyword evidence="1" id="KW-0479">Metal-binding</keyword>
<evidence type="ECO:0000259" key="5">
    <source>
        <dbReference type="PROSITE" id="PS50280"/>
    </source>
</evidence>
<dbReference type="SUPFAM" id="SSF57889">
    <property type="entry name" value="Cysteine-rich domain"/>
    <property type="match status" value="1"/>
</dbReference>
<evidence type="ECO:0000256" key="3">
    <source>
        <dbReference type="SAM" id="MobiDB-lite"/>
    </source>
</evidence>
<evidence type="ECO:0000313" key="6">
    <source>
        <dbReference type="Ensembl" id="ENSOMEP00000016364.1"/>
    </source>
</evidence>
<reference evidence="6" key="1">
    <citation type="submission" date="2025-08" db="UniProtKB">
        <authorList>
            <consortium name="Ensembl"/>
        </authorList>
    </citation>
    <scope>IDENTIFICATION</scope>
</reference>
<evidence type="ECO:0000313" key="7">
    <source>
        <dbReference type="Proteomes" id="UP000261560"/>
    </source>
</evidence>
<dbReference type="PROSITE" id="PS50280">
    <property type="entry name" value="SET"/>
    <property type="match status" value="1"/>
</dbReference>
<reference evidence="6" key="2">
    <citation type="submission" date="2025-09" db="UniProtKB">
        <authorList>
            <consortium name="Ensembl"/>
        </authorList>
    </citation>
    <scope>IDENTIFICATION</scope>
</reference>
<dbReference type="GO" id="GO:0046872">
    <property type="term" value="F:metal ion binding"/>
    <property type="evidence" value="ECO:0007669"/>
    <property type="project" value="UniProtKB-KW"/>
</dbReference>
<dbReference type="InterPro" id="IPR013762">
    <property type="entry name" value="Integrase-like_cat_sf"/>
</dbReference>
<feature type="compositionally biased region" description="Basic and acidic residues" evidence="3">
    <location>
        <begin position="1092"/>
        <end position="1102"/>
    </location>
</feature>
<feature type="domain" description="SET" evidence="5">
    <location>
        <begin position="28"/>
        <end position="149"/>
    </location>
</feature>
<dbReference type="InterPro" id="IPR001214">
    <property type="entry name" value="SET_dom"/>
</dbReference>
<organism evidence="6 7">
    <name type="scientific">Oryzias melastigma</name>
    <name type="common">Marine medaka</name>
    <dbReference type="NCBI Taxonomy" id="30732"/>
    <lineage>
        <taxon>Eukaryota</taxon>
        <taxon>Metazoa</taxon>
        <taxon>Chordata</taxon>
        <taxon>Craniata</taxon>
        <taxon>Vertebrata</taxon>
        <taxon>Euteleostomi</taxon>
        <taxon>Actinopterygii</taxon>
        <taxon>Neopterygii</taxon>
        <taxon>Teleostei</taxon>
        <taxon>Neoteleostei</taxon>
        <taxon>Acanthomorphata</taxon>
        <taxon>Ovalentaria</taxon>
        <taxon>Atherinomorphae</taxon>
        <taxon>Beloniformes</taxon>
        <taxon>Adrianichthyidae</taxon>
        <taxon>Oryziinae</taxon>
        <taxon>Oryzias</taxon>
    </lineage>
</organism>
<dbReference type="SUPFAM" id="SSF82199">
    <property type="entry name" value="SET domain"/>
    <property type="match status" value="1"/>
</dbReference>
<dbReference type="STRING" id="30732.ENSOMEP00000016364"/>
<feature type="compositionally biased region" description="Basic residues" evidence="3">
    <location>
        <begin position="1103"/>
        <end position="1119"/>
    </location>
</feature>
<keyword evidence="2" id="KW-0862">Zinc</keyword>
<dbReference type="InterPro" id="IPR046349">
    <property type="entry name" value="C1-like_sf"/>
</dbReference>
<dbReference type="Proteomes" id="UP000261560">
    <property type="component" value="Unplaced"/>
</dbReference>
<protein>
    <recommendedName>
        <fullName evidence="8">SET domain-containing protein</fullName>
    </recommendedName>
</protein>
<dbReference type="Gene3D" id="2.170.270.10">
    <property type="entry name" value="SET domain"/>
    <property type="match status" value="1"/>
</dbReference>
<sequence length="1141" mass="128811">MAAQRSQRAKRNPRQDALYYCSLGEDKAGFDIRYIDSFKGRGVFSSRPFQKGDFLLEYRGQLISKKEQENRLKVYHDALKVFMFDFQFNGKLLCIDAAREDGSLGRLINDDEVSPNSKMTITRVDGEPHLCLFAIKDIAPGEEITYNYGDSEWPWRIKKSKEKPSPSAEENPSTSRSSPDDTPQKSKDKPSPSVEENPSTSRSSPDDTPQQSKDKPSPPVEENPSTSRSSPDDTPQQSKDKPSPSVEENPSTSRSSPDDTPQKSKDKPSPSVEENPSTSRSSPDDTPQDCDHDLIADEMSHLEKCVICGGPFSPLKWSGVRCEVCNQTWHKRCYNIHTVDISEPQSLVLNEQSSSEVGSSEEEYVPDSASDSDSSFDNRSEILSINRKRVQISEVSTSQSASKKRRFHQEDSVEGDRLRSSEAAGSLSEDELRKRRFEKSDATSNEGNAHNECMIDSSNARPEDLSKSSLSLRNRNYCYICGKLQTKFTRHLKTHEKKYADVAQVLSLPKKSKKRLEMLAKLRNKGNHDHNSEVLASGIGTLKPKRTSKKNYKEKDYIHCIYCQALYLRRDLWRHVRKCSSKPGKANSEGYDRRVLSLASMNESALCQQVSPGVWKLLAVMKDDDITSTVRSDFSILQLAQSLFNKHGQDPTKFDYIRQRLRECGRLLLVLRKEFSINTFEDAVRPGNFDVVIKAVKKVSGYDGEKNCYSTPSLALKLGHSLQKLNDILHCRALMAQDSTLIKSTQSFKTLYSTKWSEFISHTALSTLNERHFNKPSTLPFTEDVQCLHRHLEKITDQALKDFEEHSSPKSYSELCKVTMAKVILFNRRRGGEVSKMTLCGFQERDSSALHKDIAFGLTKFERHLCQHFSRVELRGKRGRKVAVLLSPDMVNAITRLTEKRADCGVLAENPFLFARPKCLTPYRGQDCLRLYAAECGAKNPELLRSTQLRKHVATLSQILNLKNHELDQVANFLGHDIRVHREYYRLPEATTQLAKISKLLIAMEKGSLKNLQGKSLEEIEIEDDLELTESSGESDSDAEGDTAVEEANAVVEEANAAVEEANAAVEEANAAVEEGEVVEENLSNPEAAQSKNKDEDKELKALKWKRRKPDGKKQKKQSGKCSHTYISQMSTQVKLNYNQH</sequence>
<accession>A0A3B3CGA2</accession>